<dbReference type="AlphaFoldDB" id="A0AAD9J058"/>
<reference evidence="1" key="1">
    <citation type="journal article" date="2023" name="Mol. Biol. Evol.">
        <title>Third-Generation Sequencing Reveals the Adaptive Role of the Epigenome in Three Deep-Sea Polychaetes.</title>
        <authorList>
            <person name="Perez M."/>
            <person name="Aroh O."/>
            <person name="Sun Y."/>
            <person name="Lan Y."/>
            <person name="Juniper S.K."/>
            <person name="Young C.R."/>
            <person name="Angers B."/>
            <person name="Qian P.Y."/>
        </authorList>
    </citation>
    <scope>NUCLEOTIDE SEQUENCE</scope>
    <source>
        <strain evidence="1">P08H-3</strain>
    </source>
</reference>
<evidence type="ECO:0000313" key="2">
    <source>
        <dbReference type="Proteomes" id="UP001208570"/>
    </source>
</evidence>
<gene>
    <name evidence="1" type="ORF">LSH36_782g05022</name>
</gene>
<proteinExistence type="predicted"/>
<dbReference type="EMBL" id="JAODUP010000782">
    <property type="protein sequence ID" value="KAK2144134.1"/>
    <property type="molecule type" value="Genomic_DNA"/>
</dbReference>
<keyword evidence="2" id="KW-1185">Reference proteome</keyword>
<dbReference type="Proteomes" id="UP001208570">
    <property type="component" value="Unassembled WGS sequence"/>
</dbReference>
<accession>A0AAD9J058</accession>
<organism evidence="1 2">
    <name type="scientific">Paralvinella palmiformis</name>
    <dbReference type="NCBI Taxonomy" id="53620"/>
    <lineage>
        <taxon>Eukaryota</taxon>
        <taxon>Metazoa</taxon>
        <taxon>Spiralia</taxon>
        <taxon>Lophotrochozoa</taxon>
        <taxon>Annelida</taxon>
        <taxon>Polychaeta</taxon>
        <taxon>Sedentaria</taxon>
        <taxon>Canalipalpata</taxon>
        <taxon>Terebellida</taxon>
        <taxon>Terebelliformia</taxon>
        <taxon>Alvinellidae</taxon>
        <taxon>Paralvinella</taxon>
    </lineage>
</organism>
<evidence type="ECO:0000313" key="1">
    <source>
        <dbReference type="EMBL" id="KAK2144134.1"/>
    </source>
</evidence>
<name>A0AAD9J058_9ANNE</name>
<protein>
    <submittedName>
        <fullName evidence="1">Uncharacterized protein</fullName>
    </submittedName>
</protein>
<comment type="caution">
    <text evidence="1">The sequence shown here is derived from an EMBL/GenBank/DDBJ whole genome shotgun (WGS) entry which is preliminary data.</text>
</comment>
<sequence>MESVSATICILPRPENVMLQLRLEVPVQQVMSVWISMRSVSKVRAPVDLAIERPKKVFVNEEEEEDTYEKQLVENSSQLSHTDLSKTNTVYSSMEQTNQIRCQKSKHCLDDDAISEAHTETLTLEELPRVKSLNDEEVHSIDSALLSAEEQDLMDSSSIEADLASNHYRKSPNTYLTALNNGMTAERRVSNARRISAIQAARRMSPAVNGGGGNGQMICMEDMQSLRPSSRSERRISVIGGNSSLTSMASHTTTPTTLRRNVSAFGEITVMPVGEEADRDVTVAVEEELSHRGHSR</sequence>